<feature type="chain" id="PRO_5038523373" description="5'-3' exonuclease" evidence="6">
    <location>
        <begin position="25"/>
        <end position="304"/>
    </location>
</feature>
<accession>A0A4Z0GQ45</accession>
<keyword evidence="1" id="KW-0540">Nuclease</keyword>
<evidence type="ECO:0000259" key="7">
    <source>
        <dbReference type="SMART" id="SM00475"/>
    </source>
</evidence>
<evidence type="ECO:0000256" key="1">
    <source>
        <dbReference type="ARBA" id="ARBA00022722"/>
    </source>
</evidence>
<proteinExistence type="predicted"/>
<protein>
    <recommendedName>
        <fullName evidence="5">5'-3' exonuclease</fullName>
    </recommendedName>
</protein>
<dbReference type="InterPro" id="IPR020045">
    <property type="entry name" value="DNA_polI_H3TH"/>
</dbReference>
<name>A0A4Z0GQ45_9BACL</name>
<evidence type="ECO:0000313" key="9">
    <source>
        <dbReference type="Proteomes" id="UP000298347"/>
    </source>
</evidence>
<dbReference type="CDD" id="cd09859">
    <property type="entry name" value="PIN_53EXO"/>
    <property type="match status" value="1"/>
</dbReference>
<evidence type="ECO:0000313" key="8">
    <source>
        <dbReference type="EMBL" id="TGA98117.1"/>
    </source>
</evidence>
<dbReference type="InterPro" id="IPR008918">
    <property type="entry name" value="HhH2"/>
</dbReference>
<comment type="caution">
    <text evidence="8">The sequence shown here is derived from an EMBL/GenBank/DDBJ whole genome shotgun (WGS) entry which is preliminary data.</text>
</comment>
<evidence type="ECO:0000256" key="3">
    <source>
        <dbReference type="ARBA" id="ARBA00023125"/>
    </source>
</evidence>
<dbReference type="SUPFAM" id="SSF47807">
    <property type="entry name" value="5' to 3' exonuclease, C-terminal subdomain"/>
    <property type="match status" value="1"/>
</dbReference>
<keyword evidence="8" id="KW-0269">Exonuclease</keyword>
<evidence type="ECO:0000256" key="2">
    <source>
        <dbReference type="ARBA" id="ARBA00022801"/>
    </source>
</evidence>
<sequence length="304" mass="33872">MTDRPKLLLVDGMALLFRAFYATAPTGQFMINNQGLPTNGVQGFLRHLLLAIQSRNPTHIAVCWDMGKKTFRHQMFDGYKANRAAPPVEMIPQFDLAKEMTTAFKIRNVGMAGFEADDCIGTVAKNMQDDADVSIITGDRDLLQLLDYHIGVSLLQKGYGNYRSFTVESFSEKFGVTPGQFIDVKALMGDSSDGYPGVHGIGEKTAFKLVKEFGSIDSILEHLDLLPNGQKKKIASDLEMLRLSQKLAKIKCDAPVPFSLSDSFYGGIPEQFMKRIDAYGMKLVKSDLIQMRWNKPVNAINEIF</sequence>
<dbReference type="OrthoDB" id="9806424at2"/>
<dbReference type="GO" id="GO:0017108">
    <property type="term" value="F:5'-flap endonuclease activity"/>
    <property type="evidence" value="ECO:0007669"/>
    <property type="project" value="InterPro"/>
</dbReference>
<dbReference type="EMBL" id="SRJD01000009">
    <property type="protein sequence ID" value="TGA98117.1"/>
    <property type="molecule type" value="Genomic_DNA"/>
</dbReference>
<reference evidence="8 9" key="1">
    <citation type="journal article" date="2015" name="Int. J. Syst. Evol. Microbiol.">
        <title>Sporolactobacillus shoreae sp. nov. and Sporolactobacillus spathodeae sp. nov., two spore-forming lactic acid bacteria isolated from tree barks in Thailand.</title>
        <authorList>
            <person name="Thamacharoensuk T."/>
            <person name="Kitahara M."/>
            <person name="Ohkuma M."/>
            <person name="Thongchul N."/>
            <person name="Tanasupawat S."/>
        </authorList>
    </citation>
    <scope>NUCLEOTIDE SEQUENCE [LARGE SCALE GENOMIC DNA]</scope>
    <source>
        <strain evidence="8 9">BK92</strain>
    </source>
</reference>
<dbReference type="GO" id="GO:0033567">
    <property type="term" value="P:DNA replication, Okazaki fragment processing"/>
    <property type="evidence" value="ECO:0007669"/>
    <property type="project" value="InterPro"/>
</dbReference>
<feature type="domain" description="5'-3' exonuclease" evidence="7">
    <location>
        <begin position="3"/>
        <end position="266"/>
    </location>
</feature>
<dbReference type="FunFam" id="1.10.150.20:FF:000003">
    <property type="entry name" value="DNA polymerase I"/>
    <property type="match status" value="1"/>
</dbReference>
<keyword evidence="6" id="KW-0732">Signal</keyword>
<organism evidence="8 9">
    <name type="scientific">Sporolactobacillus shoreae</name>
    <dbReference type="NCBI Taxonomy" id="1465501"/>
    <lineage>
        <taxon>Bacteria</taxon>
        <taxon>Bacillati</taxon>
        <taxon>Bacillota</taxon>
        <taxon>Bacilli</taxon>
        <taxon>Bacillales</taxon>
        <taxon>Sporolactobacillaceae</taxon>
        <taxon>Sporolactobacillus</taxon>
    </lineage>
</organism>
<dbReference type="Pfam" id="PF02739">
    <property type="entry name" value="5_3_exonuc_N"/>
    <property type="match status" value="1"/>
</dbReference>
<keyword evidence="2" id="KW-0378">Hydrolase</keyword>
<dbReference type="InterPro" id="IPR002421">
    <property type="entry name" value="5-3_exonuclease"/>
</dbReference>
<dbReference type="GO" id="GO:0008409">
    <property type="term" value="F:5'-3' exonuclease activity"/>
    <property type="evidence" value="ECO:0007669"/>
    <property type="project" value="InterPro"/>
</dbReference>
<dbReference type="SMART" id="SM00279">
    <property type="entry name" value="HhH2"/>
    <property type="match status" value="1"/>
</dbReference>
<dbReference type="InterPro" id="IPR038969">
    <property type="entry name" value="FEN"/>
</dbReference>
<dbReference type="CDD" id="cd09898">
    <property type="entry name" value="H3TH_53EXO"/>
    <property type="match status" value="1"/>
</dbReference>
<comment type="function">
    <text evidence="4">5'-3' exonuclease acting preferentially on double-stranded DNA.</text>
</comment>
<keyword evidence="3" id="KW-0238">DNA-binding</keyword>
<dbReference type="SUPFAM" id="SSF88723">
    <property type="entry name" value="PIN domain-like"/>
    <property type="match status" value="1"/>
</dbReference>
<dbReference type="AlphaFoldDB" id="A0A4Z0GQ45"/>
<dbReference type="SMART" id="SM00475">
    <property type="entry name" value="53EXOc"/>
    <property type="match status" value="1"/>
</dbReference>
<dbReference type="InterPro" id="IPR036279">
    <property type="entry name" value="5-3_exonuclease_C_sf"/>
</dbReference>
<dbReference type="PANTHER" id="PTHR42646:SF2">
    <property type="entry name" value="5'-3' EXONUCLEASE FAMILY PROTEIN"/>
    <property type="match status" value="1"/>
</dbReference>
<dbReference type="InterPro" id="IPR020046">
    <property type="entry name" value="5-3_exonucl_a-hlix_arch_N"/>
</dbReference>
<dbReference type="Gene3D" id="1.10.150.20">
    <property type="entry name" value="5' to 3' exonuclease, C-terminal subdomain"/>
    <property type="match status" value="1"/>
</dbReference>
<evidence type="ECO:0000256" key="5">
    <source>
        <dbReference type="ARBA" id="ARBA00050026"/>
    </source>
</evidence>
<dbReference type="Proteomes" id="UP000298347">
    <property type="component" value="Unassembled WGS sequence"/>
</dbReference>
<gene>
    <name evidence="8" type="ORF">E4665_09190</name>
</gene>
<evidence type="ECO:0000256" key="4">
    <source>
        <dbReference type="ARBA" id="ARBA00049957"/>
    </source>
</evidence>
<feature type="signal peptide" evidence="6">
    <location>
        <begin position="1"/>
        <end position="24"/>
    </location>
</feature>
<dbReference type="Pfam" id="PF01367">
    <property type="entry name" value="5_3_exonuc"/>
    <property type="match status" value="1"/>
</dbReference>
<evidence type="ECO:0000256" key="6">
    <source>
        <dbReference type="SAM" id="SignalP"/>
    </source>
</evidence>
<dbReference type="RefSeq" id="WP_135348498.1">
    <property type="nucleotide sequence ID" value="NZ_SRJD01000009.1"/>
</dbReference>
<keyword evidence="9" id="KW-1185">Reference proteome</keyword>
<dbReference type="Gene3D" id="3.40.50.1010">
    <property type="entry name" value="5'-nuclease"/>
    <property type="match status" value="1"/>
</dbReference>
<dbReference type="GO" id="GO:0003677">
    <property type="term" value="F:DNA binding"/>
    <property type="evidence" value="ECO:0007669"/>
    <property type="project" value="UniProtKB-KW"/>
</dbReference>
<dbReference type="InterPro" id="IPR029060">
    <property type="entry name" value="PIN-like_dom_sf"/>
</dbReference>
<dbReference type="PANTHER" id="PTHR42646">
    <property type="entry name" value="FLAP ENDONUCLEASE XNI"/>
    <property type="match status" value="1"/>
</dbReference>